<reference evidence="2" key="1">
    <citation type="submission" date="2019-06" db="EMBL/GenBank/DDBJ databases">
        <title>Genomics analysis of Aphanomyces spp. identifies a new class of oomycete effector associated with host adaptation.</title>
        <authorList>
            <person name="Gaulin E."/>
        </authorList>
    </citation>
    <scope>NUCLEOTIDE SEQUENCE</scope>
    <source>
        <strain evidence="2">CBS 578.67</strain>
    </source>
</reference>
<dbReference type="PANTHER" id="PTHR33223:SF6">
    <property type="entry name" value="CCHC-TYPE DOMAIN-CONTAINING PROTEIN"/>
    <property type="match status" value="1"/>
</dbReference>
<dbReference type="EMBL" id="VJMH01005974">
    <property type="protein sequence ID" value="KAF0692111.1"/>
    <property type="molecule type" value="Genomic_DNA"/>
</dbReference>
<evidence type="ECO:0000313" key="2">
    <source>
        <dbReference type="EMBL" id="KAF0692111.1"/>
    </source>
</evidence>
<accession>A0A6A4Y663</accession>
<dbReference type="PANTHER" id="PTHR33223">
    <property type="entry name" value="CCHC-TYPE DOMAIN-CONTAINING PROTEIN"/>
    <property type="match status" value="1"/>
</dbReference>
<dbReference type="InterPro" id="IPR005162">
    <property type="entry name" value="Retrotrans_gag_dom"/>
</dbReference>
<protein>
    <recommendedName>
        <fullName evidence="1">Retrotransposon gag domain-containing protein</fullName>
    </recommendedName>
</protein>
<dbReference type="AlphaFoldDB" id="A0A6A4Y663"/>
<dbReference type="Pfam" id="PF03732">
    <property type="entry name" value="Retrotrans_gag"/>
    <property type="match status" value="1"/>
</dbReference>
<proteinExistence type="predicted"/>
<comment type="caution">
    <text evidence="2">The sequence shown here is derived from an EMBL/GenBank/DDBJ whole genome shotgun (WGS) entry which is preliminary data.</text>
</comment>
<feature type="non-terminal residue" evidence="2">
    <location>
        <position position="498"/>
    </location>
</feature>
<gene>
    <name evidence="2" type="ORF">As57867_016701</name>
</gene>
<dbReference type="OrthoDB" id="77494at2759"/>
<sequence>MAESFQRHEQLLEMLARTQEAQIQATNRFSSAQAERARRQPELKVEGLTMPKYHGRMDESTSLYIHQVTTFFKAKNVDFQADDGTQLRCIAMMVANFRGLAAAWYQERLHSRGEVPSTLLELENELRDEFEPDDLQDRLRDQLYELKQAHCASLTEYVAKFRRICTQICDMTERDKVSWFQRGLRTRTREELQYRRCETVTAAIQVALDYEQIVTATIVMTTVLSMDTTTAATQTVTNTATKEADLSTLHQPASAKKMTWRSTMPKFSPAANVMLDLVSIAAEWAIVLVNAVHHARTTKEDPKDINSETIRRHNQPTAFNVIPQVANTMLNEVGSESDGSEDDVEEMILGNNMNLAEYSEDDFVFHRTAIGLIDAPADWVTAVIPLVVVNADSMEINAAQTAVKASAPENKLMIVQGAIDGKSVRILIDCGASNLLCRPGLAKKVIRSKEVQAEGFDGHCSGIKKVKEAAGTLCFGQWTFSDLIFTEWDLGKKDFDII</sequence>
<feature type="domain" description="Retrotransposon gag" evidence="1">
    <location>
        <begin position="92"/>
        <end position="186"/>
    </location>
</feature>
<organism evidence="2">
    <name type="scientific">Aphanomyces stellatus</name>
    <dbReference type="NCBI Taxonomy" id="120398"/>
    <lineage>
        <taxon>Eukaryota</taxon>
        <taxon>Sar</taxon>
        <taxon>Stramenopiles</taxon>
        <taxon>Oomycota</taxon>
        <taxon>Saprolegniomycetes</taxon>
        <taxon>Saprolegniales</taxon>
        <taxon>Verrucalvaceae</taxon>
        <taxon>Aphanomyces</taxon>
    </lineage>
</organism>
<name>A0A6A4Y663_9STRA</name>
<evidence type="ECO:0000259" key="1">
    <source>
        <dbReference type="Pfam" id="PF03732"/>
    </source>
</evidence>